<evidence type="ECO:0000256" key="2">
    <source>
        <dbReference type="ARBA" id="ARBA00007530"/>
    </source>
</evidence>
<evidence type="ECO:0000256" key="3">
    <source>
        <dbReference type="ARBA" id="ARBA00023015"/>
    </source>
</evidence>
<dbReference type="InterPro" id="IPR003228">
    <property type="entry name" value="TFIID_TAF12_dom"/>
</dbReference>
<dbReference type="Gramene" id="KCW48339">
    <property type="protein sequence ID" value="KCW48339"/>
    <property type="gene ID" value="EUGRSUZ_K02056"/>
</dbReference>
<dbReference type="SUPFAM" id="SSF47113">
    <property type="entry name" value="Histone-fold"/>
    <property type="match status" value="1"/>
</dbReference>
<dbReference type="PANTHER" id="PTHR12264">
    <property type="entry name" value="TRANSCRIPTION INITIATION FACTOR TFIID SUBUNIT 12"/>
    <property type="match status" value="1"/>
</dbReference>
<dbReference type="EMBL" id="KK198763">
    <property type="protein sequence ID" value="KCW48339.1"/>
    <property type="molecule type" value="Genomic_DNA"/>
</dbReference>
<feature type="compositionally biased region" description="Polar residues" evidence="6">
    <location>
        <begin position="300"/>
        <end position="383"/>
    </location>
</feature>
<dbReference type="Gene3D" id="1.10.20.10">
    <property type="entry name" value="Histone, subunit A"/>
    <property type="match status" value="1"/>
</dbReference>
<feature type="compositionally biased region" description="Low complexity" evidence="6">
    <location>
        <begin position="128"/>
        <end position="150"/>
    </location>
</feature>
<dbReference type="GO" id="GO:0003677">
    <property type="term" value="F:DNA binding"/>
    <property type="evidence" value="ECO:0000318"/>
    <property type="project" value="GO_Central"/>
</dbReference>
<dbReference type="GO" id="GO:0017025">
    <property type="term" value="F:TBP-class protein binding"/>
    <property type="evidence" value="ECO:0000318"/>
    <property type="project" value="GO_Central"/>
</dbReference>
<dbReference type="GO" id="GO:0051123">
    <property type="term" value="P:RNA polymerase II preinitiation complex assembly"/>
    <property type="evidence" value="ECO:0000318"/>
    <property type="project" value="GO_Central"/>
</dbReference>
<organism evidence="8">
    <name type="scientific">Eucalyptus grandis</name>
    <name type="common">Flooded gum</name>
    <dbReference type="NCBI Taxonomy" id="71139"/>
    <lineage>
        <taxon>Eukaryota</taxon>
        <taxon>Viridiplantae</taxon>
        <taxon>Streptophyta</taxon>
        <taxon>Embryophyta</taxon>
        <taxon>Tracheophyta</taxon>
        <taxon>Spermatophyta</taxon>
        <taxon>Magnoliopsida</taxon>
        <taxon>eudicotyledons</taxon>
        <taxon>Gunneridae</taxon>
        <taxon>Pentapetalae</taxon>
        <taxon>rosids</taxon>
        <taxon>malvids</taxon>
        <taxon>Myrtales</taxon>
        <taxon>Myrtaceae</taxon>
        <taxon>Myrtoideae</taxon>
        <taxon>Eucalypteae</taxon>
        <taxon>Eucalyptus</taxon>
    </lineage>
</organism>
<dbReference type="GO" id="GO:0000124">
    <property type="term" value="C:SAGA complex"/>
    <property type="evidence" value="ECO:0007669"/>
    <property type="project" value="InterPro"/>
</dbReference>
<feature type="compositionally biased region" description="Pro residues" evidence="6">
    <location>
        <begin position="80"/>
        <end position="91"/>
    </location>
</feature>
<dbReference type="FunFam" id="1.10.20.10:FF:000011">
    <property type="entry name" value="Transcription initiation factor TFIID subunit 12"/>
    <property type="match status" value="1"/>
</dbReference>
<dbReference type="InterPro" id="IPR009072">
    <property type="entry name" value="Histone-fold"/>
</dbReference>
<keyword evidence="5" id="KW-0539">Nucleus</keyword>
<proteinExistence type="inferred from homology"/>
<evidence type="ECO:0000256" key="4">
    <source>
        <dbReference type="ARBA" id="ARBA00023163"/>
    </source>
</evidence>
<dbReference type="CDD" id="cd07981">
    <property type="entry name" value="HFD_TAF12"/>
    <property type="match status" value="1"/>
</dbReference>
<protein>
    <recommendedName>
        <fullName evidence="7">Transcription initiation factor TFIID subunit 12 domain-containing protein</fullName>
    </recommendedName>
</protein>
<feature type="compositionally biased region" description="Pro residues" evidence="6">
    <location>
        <begin position="236"/>
        <end position="248"/>
    </location>
</feature>
<feature type="compositionally biased region" description="Pro residues" evidence="6">
    <location>
        <begin position="110"/>
        <end position="121"/>
    </location>
</feature>
<evidence type="ECO:0000256" key="6">
    <source>
        <dbReference type="SAM" id="MobiDB-lite"/>
    </source>
</evidence>
<feature type="compositionally biased region" description="Polar residues" evidence="6">
    <location>
        <begin position="280"/>
        <end position="290"/>
    </location>
</feature>
<feature type="compositionally biased region" description="Pro residues" evidence="6">
    <location>
        <begin position="21"/>
        <end position="39"/>
    </location>
</feature>
<dbReference type="eggNOG" id="KOG1142">
    <property type="taxonomic scope" value="Eukaryota"/>
</dbReference>
<feature type="compositionally biased region" description="Low complexity" evidence="6">
    <location>
        <begin position="40"/>
        <end position="79"/>
    </location>
</feature>
<comment type="similarity">
    <text evidence="2">Belongs to the TAF12 family.</text>
</comment>
<dbReference type="AlphaFoldDB" id="A0A059A3M4"/>
<dbReference type="OMA" id="HPRPYHA"/>
<sequence length="549" mass="57003">MEQQPPTTAAAAATATATATAPPPPLPPPTSAESLPPPQTQTQTQTQPQPQPSSNSLPPPARAATSSASAESIPASQNPNPTPKPSIPPATPLQQSTPAPSSQPQASQPLPSPAQPKPPVLTRPWQQPPSSLTHFSSSSSPAAPAAAGPPQRGGIAIGVPAHHTSPPPQAAPFSSPLGQHFGGLGRGSVNVPDSIPNASASQVRPATPTGMGSIGSGSQMRPGGIHQQRPLQSSVRPPPSPANQPPPSSQSAQGHGLLRGSAVGSPISHSSSTSQGMQSPNQPWLSSPSQGKPPLPSPSYRPQMNPQSLQQRTLMSQQHHPPLSTASQQQYTTPGPSQPAQSNQLQEQHGQQFPTSRAPQSLPHQQISRIQGSGAQKPSSLATMQAQPITAPMNGKIAGSGSDESCNRILSKRSIHELVNQIDPSEKLDPEVEDILVDIAEEFVESITAFGCSLAKHRKSTSLEAKDILLHLERNWNIALPGFSADEVKSYRKPVTNDIHKERLAVIKRSAVVSEVVNARNAPGQVASSAKGTLGKAAANVLGSPNLKS</sequence>
<evidence type="ECO:0000256" key="1">
    <source>
        <dbReference type="ARBA" id="ARBA00004123"/>
    </source>
</evidence>
<evidence type="ECO:0000256" key="5">
    <source>
        <dbReference type="ARBA" id="ARBA00023242"/>
    </source>
</evidence>
<feature type="region of interest" description="Disordered" evidence="6">
    <location>
        <begin position="1"/>
        <end position="383"/>
    </location>
</feature>
<keyword evidence="3" id="KW-0805">Transcription regulation</keyword>
<feature type="compositionally biased region" description="Low complexity" evidence="6">
    <location>
        <begin position="1"/>
        <end position="20"/>
    </location>
</feature>
<gene>
    <name evidence="8" type="ORF">EUGRSUZ_K02056</name>
</gene>
<comment type="subcellular location">
    <subcellularLocation>
        <location evidence="1">Nucleus</location>
    </subcellularLocation>
</comment>
<dbReference type="InParanoid" id="A0A059A3M4"/>
<feature type="domain" description="Transcription initiation factor TFIID subunit 12" evidence="7">
    <location>
        <begin position="411"/>
        <end position="478"/>
    </location>
</feature>
<evidence type="ECO:0000313" key="8">
    <source>
        <dbReference type="EMBL" id="KCW48339.1"/>
    </source>
</evidence>
<dbReference type="KEGG" id="egr:104425654"/>
<evidence type="ECO:0000259" key="7">
    <source>
        <dbReference type="Pfam" id="PF03847"/>
    </source>
</evidence>
<reference evidence="8" key="1">
    <citation type="submission" date="2013-07" db="EMBL/GenBank/DDBJ databases">
        <title>The genome of Eucalyptus grandis.</title>
        <authorList>
            <person name="Schmutz J."/>
            <person name="Hayes R."/>
            <person name="Myburg A."/>
            <person name="Tuskan G."/>
            <person name="Grattapaglia D."/>
            <person name="Rokhsar D.S."/>
        </authorList>
    </citation>
    <scope>NUCLEOTIDE SEQUENCE</scope>
    <source>
        <tissue evidence="8">Leaf extractions</tissue>
    </source>
</reference>
<dbReference type="Pfam" id="PF03847">
    <property type="entry name" value="TFIID_20kDa"/>
    <property type="match status" value="1"/>
</dbReference>
<keyword evidence="4" id="KW-0804">Transcription</keyword>
<dbReference type="InterPro" id="IPR037794">
    <property type="entry name" value="TAF12"/>
</dbReference>
<dbReference type="FunCoup" id="A0A059A3M4">
    <property type="interactions" value="226"/>
</dbReference>
<name>A0A059A3M4_EUCGR</name>
<feature type="compositionally biased region" description="Low complexity" evidence="6">
    <location>
        <begin position="268"/>
        <end position="279"/>
    </location>
</feature>
<dbReference type="PANTHER" id="PTHR12264:SF21">
    <property type="entry name" value="TRANSCRIPTION INITIATION FACTOR TFIID SUBUNIT 12"/>
    <property type="match status" value="1"/>
</dbReference>
<dbReference type="OrthoDB" id="2193432at2759"/>
<dbReference type="STRING" id="71139.A0A059A3M4"/>
<accession>A0A059A3M4</accession>
<feature type="compositionally biased region" description="Low complexity" evidence="6">
    <location>
        <begin position="92"/>
        <end position="109"/>
    </location>
</feature>
<dbReference type="GO" id="GO:0005669">
    <property type="term" value="C:transcription factor TFIID complex"/>
    <property type="evidence" value="ECO:0000318"/>
    <property type="project" value="GO_Central"/>
</dbReference>
<dbReference type="GO" id="GO:0046982">
    <property type="term" value="F:protein heterodimerization activity"/>
    <property type="evidence" value="ECO:0007669"/>
    <property type="project" value="InterPro"/>
</dbReference>